<dbReference type="InterPro" id="IPR001849">
    <property type="entry name" value="PH_domain"/>
</dbReference>
<dbReference type="OrthoDB" id="185175at2759"/>
<dbReference type="InterPro" id="IPR011993">
    <property type="entry name" value="PH-like_dom_sf"/>
</dbReference>
<evidence type="ECO:0000259" key="1">
    <source>
        <dbReference type="PROSITE" id="PS50003"/>
    </source>
</evidence>
<dbReference type="PANTHER" id="PTHR14336">
    <property type="entry name" value="TANDEM PH DOMAIN CONTAINING PROTEIN"/>
    <property type="match status" value="1"/>
</dbReference>
<dbReference type="Gene3D" id="2.30.29.30">
    <property type="entry name" value="Pleckstrin-homology domain (PH domain)/Phosphotyrosine-binding domain (PTB)"/>
    <property type="match status" value="1"/>
</dbReference>
<organism evidence="2 3">
    <name type="scientific">Symbiodinium pilosum</name>
    <name type="common">Dinoflagellate</name>
    <dbReference type="NCBI Taxonomy" id="2952"/>
    <lineage>
        <taxon>Eukaryota</taxon>
        <taxon>Sar</taxon>
        <taxon>Alveolata</taxon>
        <taxon>Dinophyceae</taxon>
        <taxon>Suessiales</taxon>
        <taxon>Symbiodiniaceae</taxon>
        <taxon>Symbiodinium</taxon>
    </lineage>
</organism>
<dbReference type="InterPro" id="IPR051707">
    <property type="entry name" value="PI-Interact_SigTrans_Reg"/>
</dbReference>
<dbReference type="EMBL" id="CAJNIZ010044537">
    <property type="protein sequence ID" value="CAE7692650.1"/>
    <property type="molecule type" value="Genomic_DNA"/>
</dbReference>
<feature type="domain" description="PH" evidence="1">
    <location>
        <begin position="11"/>
        <end position="108"/>
    </location>
</feature>
<name>A0A812WVV0_SYMPI</name>
<dbReference type="Proteomes" id="UP000649617">
    <property type="component" value="Unassembled WGS sequence"/>
</dbReference>
<dbReference type="PANTHER" id="PTHR14336:SF8">
    <property type="entry name" value="PROTEIN OPY1"/>
    <property type="match status" value="1"/>
</dbReference>
<dbReference type="SMART" id="SM00233">
    <property type="entry name" value="PH"/>
    <property type="match status" value="1"/>
</dbReference>
<keyword evidence="3" id="KW-1185">Reference proteome</keyword>
<evidence type="ECO:0000313" key="2">
    <source>
        <dbReference type="EMBL" id="CAE7692650.1"/>
    </source>
</evidence>
<reference evidence="2" key="1">
    <citation type="submission" date="2021-02" db="EMBL/GenBank/DDBJ databases">
        <authorList>
            <person name="Dougan E. K."/>
            <person name="Rhodes N."/>
            <person name="Thang M."/>
            <person name="Chan C."/>
        </authorList>
    </citation>
    <scope>NUCLEOTIDE SEQUENCE</scope>
</reference>
<dbReference type="PROSITE" id="PS50003">
    <property type="entry name" value="PH_DOMAIN"/>
    <property type="match status" value="1"/>
</dbReference>
<dbReference type="FunFam" id="2.30.29.30:FF:000286">
    <property type="entry name" value="PH-protein kinase domain containing protein"/>
    <property type="match status" value="1"/>
</dbReference>
<dbReference type="SUPFAM" id="SSF50729">
    <property type="entry name" value="PH domain-like"/>
    <property type="match status" value="1"/>
</dbReference>
<comment type="caution">
    <text evidence="2">The sequence shown here is derived from an EMBL/GenBank/DDBJ whole genome shotgun (WGS) entry which is preliminary data.</text>
</comment>
<dbReference type="AlphaFoldDB" id="A0A812WVV0"/>
<proteinExistence type="predicted"/>
<dbReference type="Pfam" id="PF00169">
    <property type="entry name" value="PH"/>
    <property type="match status" value="1"/>
</dbReference>
<evidence type="ECO:0000313" key="3">
    <source>
        <dbReference type="Proteomes" id="UP000649617"/>
    </source>
</evidence>
<accession>A0A812WVV0</accession>
<protein>
    <submittedName>
        <fullName evidence="2">PH1 protein</fullName>
    </submittedName>
</protein>
<sequence length="120" mass="14266">MAETVVIHRDDIIMEGFLVKQSRHLKEWRQRWFVLTPQYLCSFRTQGEYRNPTEYIRLSECSTVRSVDDQTGKENSFCVQCDSRAFLLIAAKAEDKELWISRIGRLMIRRAVMLEDNDFE</sequence>
<gene>
    <name evidence="2" type="primary">PH1</name>
    <name evidence="2" type="ORF">SPIL2461_LOCUS19410</name>
</gene>